<proteinExistence type="predicted"/>
<accession>A0A6A5KLA7</accession>
<dbReference type="Proteomes" id="UP000800040">
    <property type="component" value="Unassembled WGS sequence"/>
</dbReference>
<reference evidence="2" key="1">
    <citation type="submission" date="2020-01" db="EMBL/GenBank/DDBJ databases">
        <authorList>
            <consortium name="DOE Joint Genome Institute"/>
            <person name="Haridas S."/>
            <person name="Albert R."/>
            <person name="Binder M."/>
            <person name="Bloem J."/>
            <person name="Labutti K."/>
            <person name="Salamov A."/>
            <person name="Andreopoulos B."/>
            <person name="Baker S.E."/>
            <person name="Barry K."/>
            <person name="Bills G."/>
            <person name="Bluhm B.H."/>
            <person name="Cannon C."/>
            <person name="Castanera R."/>
            <person name="Culley D.E."/>
            <person name="Daum C."/>
            <person name="Ezra D."/>
            <person name="Gonzalez J.B."/>
            <person name="Henrissat B."/>
            <person name="Kuo A."/>
            <person name="Liang C."/>
            <person name="Lipzen A."/>
            <person name="Lutzoni F."/>
            <person name="Magnuson J."/>
            <person name="Mondo S."/>
            <person name="Nolan M."/>
            <person name="Ohm R."/>
            <person name="Pangilinan J."/>
            <person name="Park H.-J."/>
            <person name="Ramirez L."/>
            <person name="Alfaro M."/>
            <person name="Sun H."/>
            <person name="Tritt A."/>
            <person name="Yoshinaga Y."/>
            <person name="Zwiers L.-H."/>
            <person name="Turgeon B.G."/>
            <person name="Goodwin S.B."/>
            <person name="Spatafora J.W."/>
            <person name="Crous P.W."/>
            <person name="Grigoriev I.V."/>
        </authorList>
    </citation>
    <scope>NUCLEOTIDE SEQUENCE</scope>
    <source>
        <strain evidence="2">P77</strain>
    </source>
</reference>
<dbReference type="OrthoDB" id="3719620at2759"/>
<dbReference type="AlphaFoldDB" id="A0A6A5KLA7"/>
<feature type="signal peptide" evidence="1">
    <location>
        <begin position="1"/>
        <end position="17"/>
    </location>
</feature>
<dbReference type="EMBL" id="ML975304">
    <property type="protein sequence ID" value="KAF1834273.1"/>
    <property type="molecule type" value="Genomic_DNA"/>
</dbReference>
<name>A0A6A5KLA7_9PLEO</name>
<keyword evidence="3" id="KW-1185">Reference proteome</keyword>
<protein>
    <submittedName>
        <fullName evidence="2">Uncharacterized protein</fullName>
    </submittedName>
</protein>
<evidence type="ECO:0000313" key="2">
    <source>
        <dbReference type="EMBL" id="KAF1834273.1"/>
    </source>
</evidence>
<gene>
    <name evidence="2" type="ORF">BDW02DRAFT_498660</name>
</gene>
<keyword evidence="1" id="KW-0732">Signal</keyword>
<sequence>MYLSIPIITLLLTTALGASLKRQNGVPACINGDTSTINRPGKLSQFHALLTIADPAGGGCSEGCFMTEQDGDRVGLICKGRCVDIPIWGGGIRSDCYN</sequence>
<organism evidence="2 3">
    <name type="scientific">Decorospora gaudefroyi</name>
    <dbReference type="NCBI Taxonomy" id="184978"/>
    <lineage>
        <taxon>Eukaryota</taxon>
        <taxon>Fungi</taxon>
        <taxon>Dikarya</taxon>
        <taxon>Ascomycota</taxon>
        <taxon>Pezizomycotina</taxon>
        <taxon>Dothideomycetes</taxon>
        <taxon>Pleosporomycetidae</taxon>
        <taxon>Pleosporales</taxon>
        <taxon>Pleosporineae</taxon>
        <taxon>Pleosporaceae</taxon>
        <taxon>Decorospora</taxon>
    </lineage>
</organism>
<feature type="chain" id="PRO_5025617711" evidence="1">
    <location>
        <begin position="18"/>
        <end position="98"/>
    </location>
</feature>
<evidence type="ECO:0000313" key="3">
    <source>
        <dbReference type="Proteomes" id="UP000800040"/>
    </source>
</evidence>
<evidence type="ECO:0000256" key="1">
    <source>
        <dbReference type="SAM" id="SignalP"/>
    </source>
</evidence>